<proteinExistence type="predicted"/>
<name>A0A4U5P7J5_POPAL</name>
<evidence type="ECO:0000313" key="1">
    <source>
        <dbReference type="EMBL" id="TKR91891.1"/>
    </source>
</evidence>
<dbReference type="AlphaFoldDB" id="A0A4U5P7J5"/>
<gene>
    <name evidence="1" type="ORF">D5086_0000218290</name>
</gene>
<dbReference type="EMBL" id="RCHU01000751">
    <property type="protein sequence ID" value="TKR91891.1"/>
    <property type="molecule type" value="Genomic_DNA"/>
</dbReference>
<protein>
    <submittedName>
        <fullName evidence="1">Uncharacterized protein</fullName>
    </submittedName>
</protein>
<organism evidence="1">
    <name type="scientific">Populus alba</name>
    <name type="common">White poplar</name>
    <dbReference type="NCBI Taxonomy" id="43335"/>
    <lineage>
        <taxon>Eukaryota</taxon>
        <taxon>Viridiplantae</taxon>
        <taxon>Streptophyta</taxon>
        <taxon>Embryophyta</taxon>
        <taxon>Tracheophyta</taxon>
        <taxon>Spermatophyta</taxon>
        <taxon>Magnoliopsida</taxon>
        <taxon>eudicotyledons</taxon>
        <taxon>Gunneridae</taxon>
        <taxon>Pentapetalae</taxon>
        <taxon>rosids</taxon>
        <taxon>fabids</taxon>
        <taxon>Malpighiales</taxon>
        <taxon>Salicaceae</taxon>
        <taxon>Saliceae</taxon>
        <taxon>Populus</taxon>
    </lineage>
</organism>
<comment type="caution">
    <text evidence="1">The sequence shown here is derived from an EMBL/GenBank/DDBJ whole genome shotgun (WGS) entry which is preliminary data.</text>
</comment>
<accession>A0A4U5P7J5</accession>
<sequence>MEERNEMKWGWRWGSRMGTEAGVCEHCWIPFARDTLSPRAVSSAWHRRVSCAALGHARCCSAGLVRNLVWLHLGLDCRVLQDWRNICSASRAWLSGWSICFHFVARGCRLATLAWDVTVEFNGVACFSL</sequence>
<reference evidence="1" key="1">
    <citation type="submission" date="2018-10" db="EMBL/GenBank/DDBJ databases">
        <title>Population genomic analysis revealed the cold adaptation of white poplar.</title>
        <authorList>
            <person name="Liu Y.-J."/>
        </authorList>
    </citation>
    <scope>NUCLEOTIDE SEQUENCE [LARGE SCALE GENOMIC DNA]</scope>
    <source>
        <strain evidence="1">PAL-ZL1</strain>
    </source>
</reference>